<comment type="pathway">
    <text evidence="8">Carotenoid biosynthesis; staphyloxanthin biosynthesis; staphyloxanthin from farnesyl diphosphate: step 4/5.</text>
</comment>
<dbReference type="GO" id="GO:0005886">
    <property type="term" value="C:plasma membrane"/>
    <property type="evidence" value="ECO:0007669"/>
    <property type="project" value="UniProtKB-SubCell"/>
</dbReference>
<dbReference type="PANTHER" id="PTHR43646">
    <property type="entry name" value="GLYCOSYLTRANSFERASE"/>
    <property type="match status" value="1"/>
</dbReference>
<dbReference type="InterPro" id="IPR001173">
    <property type="entry name" value="Glyco_trans_2-like"/>
</dbReference>
<evidence type="ECO:0000256" key="9">
    <source>
        <dbReference type="ARBA" id="ARBA00038120"/>
    </source>
</evidence>
<evidence type="ECO:0000256" key="6">
    <source>
        <dbReference type="ARBA" id="ARBA00023136"/>
    </source>
</evidence>
<evidence type="ECO:0000313" key="12">
    <source>
        <dbReference type="EMBL" id="CAJ1002701.1"/>
    </source>
</evidence>
<dbReference type="EMBL" id="OY569118">
    <property type="protein sequence ID" value="CAJ1002701.1"/>
    <property type="molecule type" value="Genomic_DNA"/>
</dbReference>
<feature type="domain" description="Glycosyltransferase 2-like" evidence="11">
    <location>
        <begin position="3"/>
        <end position="106"/>
    </location>
</feature>
<accession>A0AA48RHU0</accession>
<dbReference type="Gene3D" id="3.90.550.10">
    <property type="entry name" value="Spore Coat Polysaccharide Biosynthesis Protein SpsA, Chain A"/>
    <property type="match status" value="1"/>
</dbReference>
<dbReference type="Pfam" id="PF00535">
    <property type="entry name" value="Glycos_transf_2"/>
    <property type="match status" value="1"/>
</dbReference>
<reference evidence="12" key="1">
    <citation type="submission" date="2023-07" db="EMBL/GenBank/DDBJ databases">
        <authorList>
            <person name="Ivanov I."/>
            <person name="Teneva D."/>
            <person name="Stoikov I."/>
        </authorList>
    </citation>
    <scope>NUCLEOTIDE SEQUENCE</scope>
    <source>
        <strain evidence="12">4475</strain>
    </source>
</reference>
<keyword evidence="3" id="KW-0328">Glycosyltransferase</keyword>
<evidence type="ECO:0000256" key="2">
    <source>
        <dbReference type="ARBA" id="ARBA00022475"/>
    </source>
</evidence>
<evidence type="ECO:0000256" key="10">
    <source>
        <dbReference type="ARBA" id="ARBA00040345"/>
    </source>
</evidence>
<organism evidence="12 13">
    <name type="scientific">Brevibacillus aydinogluensis</name>
    <dbReference type="NCBI Taxonomy" id="927786"/>
    <lineage>
        <taxon>Bacteria</taxon>
        <taxon>Bacillati</taxon>
        <taxon>Bacillota</taxon>
        <taxon>Bacilli</taxon>
        <taxon>Bacillales</taxon>
        <taxon>Paenibacillaceae</taxon>
        <taxon>Brevibacillus</taxon>
    </lineage>
</organism>
<dbReference type="SUPFAM" id="SSF53448">
    <property type="entry name" value="Nucleotide-diphospho-sugar transferases"/>
    <property type="match status" value="1"/>
</dbReference>
<comment type="subcellular location">
    <subcellularLocation>
        <location evidence="1">Cell membrane</location>
    </subcellularLocation>
</comment>
<evidence type="ECO:0000256" key="7">
    <source>
        <dbReference type="ARBA" id="ARBA00037281"/>
    </source>
</evidence>
<name>A0AA48RHU0_9BACL</name>
<keyword evidence="4" id="KW-0808">Transferase</keyword>
<evidence type="ECO:0000313" key="13">
    <source>
        <dbReference type="Proteomes" id="UP001189619"/>
    </source>
</evidence>
<dbReference type="PANTHER" id="PTHR43646:SF2">
    <property type="entry name" value="GLYCOSYLTRANSFERASE 2-LIKE DOMAIN-CONTAINING PROTEIN"/>
    <property type="match status" value="1"/>
</dbReference>
<evidence type="ECO:0000256" key="4">
    <source>
        <dbReference type="ARBA" id="ARBA00022679"/>
    </source>
</evidence>
<dbReference type="KEGG" id="bayd:BSPP4475_10265"/>
<keyword evidence="13" id="KW-1185">Reference proteome</keyword>
<dbReference type="InterPro" id="IPR029044">
    <property type="entry name" value="Nucleotide-diphossugar_trans"/>
</dbReference>
<evidence type="ECO:0000259" key="11">
    <source>
        <dbReference type="Pfam" id="PF00535"/>
    </source>
</evidence>
<evidence type="ECO:0000256" key="3">
    <source>
        <dbReference type="ARBA" id="ARBA00022676"/>
    </source>
</evidence>
<comment type="similarity">
    <text evidence="9">Belongs to the glycosyltransferase 2 family. CrtQ subfamily.</text>
</comment>
<evidence type="ECO:0000256" key="1">
    <source>
        <dbReference type="ARBA" id="ARBA00004236"/>
    </source>
</evidence>
<dbReference type="GO" id="GO:0016757">
    <property type="term" value="F:glycosyltransferase activity"/>
    <property type="evidence" value="ECO:0007669"/>
    <property type="project" value="UniProtKB-KW"/>
</dbReference>
<sequence>MLSVIIPVSNGEKTIGAVLRQVEKLRPKEIIVIVNGCRDRTVDMVWSHPVTCVVYPFELGRDVGRAIGAGEASGEVLLFLDGSYVVPAASLQSFANACYRGADIALNNANPFYRQPAKLDAVAMATYYLNRMLSRPDLRYSSLSAAPHAMKRSAAAALGFDSLMVPPKALAMAIANGMVVVQAESVNVFRRKLSPKIQELLLGDHLEAIQYVQHVKNSDRMGLEDPFRQRDVFSHVEKARIISDRHVILPFET</sequence>
<gene>
    <name evidence="12" type="ORF">BSPP4475_10265</name>
</gene>
<keyword evidence="6" id="KW-0472">Membrane</keyword>
<evidence type="ECO:0000256" key="5">
    <source>
        <dbReference type="ARBA" id="ARBA00022746"/>
    </source>
</evidence>
<keyword evidence="2" id="KW-1003">Cell membrane</keyword>
<comment type="function">
    <text evidence="7">Catalyzes the glycosylation of 4,4'-diaponeurosporenoate, i.e. the esterification of glucose at the C1'' position with the carboxyl group of 4,4'-diaponeurosporenic acid, to form glycosyl-4,4'-diaponeurosporenoate. This is a step in the biosynthesis of staphyloxanthin, an orange pigment present in most staphylococci strains.</text>
</comment>
<evidence type="ECO:0000256" key="8">
    <source>
        <dbReference type="ARBA" id="ARBA00037904"/>
    </source>
</evidence>
<protein>
    <recommendedName>
        <fullName evidence="10">4,4'-diaponeurosporenoate glycosyltransferase</fullName>
    </recommendedName>
</protein>
<keyword evidence="5" id="KW-0125">Carotenoid biosynthesis</keyword>
<proteinExistence type="inferred from homology"/>
<dbReference type="GO" id="GO:0016117">
    <property type="term" value="P:carotenoid biosynthetic process"/>
    <property type="evidence" value="ECO:0007669"/>
    <property type="project" value="UniProtKB-KW"/>
</dbReference>
<dbReference type="RefSeq" id="WP_171564847.1">
    <property type="nucleotide sequence ID" value="NZ_JAUSVZ010000005.1"/>
</dbReference>
<dbReference type="Proteomes" id="UP001189619">
    <property type="component" value="Chromosome"/>
</dbReference>
<dbReference type="AlphaFoldDB" id="A0AA48RHU0"/>